<feature type="transmembrane region" description="Helical" evidence="2">
    <location>
        <begin position="218"/>
        <end position="239"/>
    </location>
</feature>
<dbReference type="InterPro" id="IPR005240">
    <property type="entry name" value="DUF389"/>
</dbReference>
<feature type="compositionally biased region" description="Polar residues" evidence="1">
    <location>
        <begin position="513"/>
        <end position="529"/>
    </location>
</feature>
<feature type="transmembrane region" description="Helical" evidence="2">
    <location>
        <begin position="96"/>
        <end position="118"/>
    </location>
</feature>
<evidence type="ECO:0000313" key="4">
    <source>
        <dbReference type="Proteomes" id="UP000782554"/>
    </source>
</evidence>
<keyword evidence="4" id="KW-1185">Reference proteome</keyword>
<feature type="region of interest" description="Disordered" evidence="1">
    <location>
        <begin position="510"/>
        <end position="529"/>
    </location>
</feature>
<reference evidence="3 4" key="1">
    <citation type="submission" date="2021-08" db="EMBL/GenBank/DDBJ databases">
        <title>Comparative Genomics Analysis of the Genus Qipengyuania Reveals Extensive Genetic Diversity and Metabolic Versatility, Including the Description of Fifteen Novel Species.</title>
        <authorList>
            <person name="Liu Y."/>
        </authorList>
    </citation>
    <scope>NUCLEOTIDE SEQUENCE [LARGE SCALE GENOMIC DNA]</scope>
    <source>
        <strain evidence="3 4">YG27</strain>
    </source>
</reference>
<keyword evidence="2" id="KW-0472">Membrane</keyword>
<feature type="transmembrane region" description="Helical" evidence="2">
    <location>
        <begin position="191"/>
        <end position="212"/>
    </location>
</feature>
<keyword evidence="2" id="KW-1133">Transmembrane helix</keyword>
<dbReference type="Proteomes" id="UP000782554">
    <property type="component" value="Unassembled WGS sequence"/>
</dbReference>
<sequence length="529" mass="56837">MAHTSDIPADDWSEELDDKPGTDYAKRRPISRLTVLRAIAEVRMWWRDGVIADLDHVATIERVRGESLLTSRYVFMTAMSAGIAILGLLLSSPAVVIGAMLLSPLMNPIIGTGFSLATGDADWLRRCGKALAAGSIFAILFCALIVFLSPLQTVTEEIAARTRPNLFDLLVALFSALAGSYAVIRGREGTIVGVAIATALMPPLAVVGFGLATFNWTVFAGALGLFVTNLVTIGLTAAVMAKLYGFESDATKRKGKLQSLVILTVFIVMAVPLGFSLRTIAWEANGQRIVNQEVADAFSERARVDQPIVNWDSEPIAVSASVFTPEFSADADSEVAKRLERRLGRPVVVTIDQFQVGTDPGAAEQAALAQARAREAAEASERQIASLGRSLALIAGVDRQDVLLDRDNRRAQATAAPLEGMALAGYRELERRLERTAPGWTVELRPPLVSLPELGVGEEGLDTKNSRKLALILWAARRTGLRITLSGSEKALETVTGALGEERRRVDMRASESGDTVTAAWSTTATGQN</sequence>
<feature type="transmembrane region" description="Helical" evidence="2">
    <location>
        <begin position="73"/>
        <end position="90"/>
    </location>
</feature>
<proteinExistence type="predicted"/>
<feature type="transmembrane region" description="Helical" evidence="2">
    <location>
        <begin position="130"/>
        <end position="151"/>
    </location>
</feature>
<name>A0ABS7JUX3_9SPHN</name>
<evidence type="ECO:0000313" key="3">
    <source>
        <dbReference type="EMBL" id="MBX7501460.1"/>
    </source>
</evidence>
<feature type="transmembrane region" description="Helical" evidence="2">
    <location>
        <begin position="260"/>
        <end position="282"/>
    </location>
</feature>
<dbReference type="RefSeq" id="WP_221602543.1">
    <property type="nucleotide sequence ID" value="NZ_JAIGNU010000001.1"/>
</dbReference>
<dbReference type="PANTHER" id="PTHR20992:SF9">
    <property type="entry name" value="AT15442P-RELATED"/>
    <property type="match status" value="1"/>
</dbReference>
<dbReference type="EMBL" id="JAIGNU010000001">
    <property type="protein sequence ID" value="MBX7501460.1"/>
    <property type="molecule type" value="Genomic_DNA"/>
</dbReference>
<dbReference type="PANTHER" id="PTHR20992">
    <property type="entry name" value="AT15442P-RELATED"/>
    <property type="match status" value="1"/>
</dbReference>
<accession>A0ABS7JUX3</accession>
<organism evidence="3 4">
    <name type="scientific">Qipengyuania mesophila</name>
    <dbReference type="NCBI Taxonomy" id="2867246"/>
    <lineage>
        <taxon>Bacteria</taxon>
        <taxon>Pseudomonadati</taxon>
        <taxon>Pseudomonadota</taxon>
        <taxon>Alphaproteobacteria</taxon>
        <taxon>Sphingomonadales</taxon>
        <taxon>Erythrobacteraceae</taxon>
        <taxon>Qipengyuania</taxon>
    </lineage>
</organism>
<comment type="caution">
    <text evidence="3">The sequence shown here is derived from an EMBL/GenBank/DDBJ whole genome shotgun (WGS) entry which is preliminary data.</text>
</comment>
<protein>
    <submittedName>
        <fullName evidence="3">DUF389 domain-containing protein</fullName>
    </submittedName>
</protein>
<keyword evidence="2" id="KW-0812">Transmembrane</keyword>
<evidence type="ECO:0000256" key="1">
    <source>
        <dbReference type="SAM" id="MobiDB-lite"/>
    </source>
</evidence>
<feature type="transmembrane region" description="Helical" evidence="2">
    <location>
        <begin position="166"/>
        <end position="184"/>
    </location>
</feature>
<dbReference type="Pfam" id="PF04087">
    <property type="entry name" value="DUF389"/>
    <property type="match status" value="1"/>
</dbReference>
<evidence type="ECO:0000256" key="2">
    <source>
        <dbReference type="SAM" id="Phobius"/>
    </source>
</evidence>
<gene>
    <name evidence="3" type="ORF">K3181_08400</name>
</gene>